<dbReference type="Pfam" id="PF00992">
    <property type="entry name" value="Troponin"/>
    <property type="match status" value="1"/>
</dbReference>
<feature type="compositionally biased region" description="Basic residues" evidence="2">
    <location>
        <begin position="258"/>
        <end position="267"/>
    </location>
</feature>
<reference evidence="5" key="1">
    <citation type="submission" date="2012-12" db="EMBL/GenBank/DDBJ databases">
        <authorList>
            <person name="Hellsten U."/>
            <person name="Grimwood J."/>
            <person name="Chapman J.A."/>
            <person name="Shapiro H."/>
            <person name="Aerts A."/>
            <person name="Otillar R.P."/>
            <person name="Terry A.Y."/>
            <person name="Boore J.L."/>
            <person name="Simakov O."/>
            <person name="Marletaz F."/>
            <person name="Cho S.-J."/>
            <person name="Edsinger-Gonzales E."/>
            <person name="Havlak P."/>
            <person name="Kuo D.-H."/>
            <person name="Larsson T."/>
            <person name="Lv J."/>
            <person name="Arendt D."/>
            <person name="Savage R."/>
            <person name="Osoegawa K."/>
            <person name="de Jong P."/>
            <person name="Lindberg D.R."/>
            <person name="Seaver E.C."/>
            <person name="Weisblat D.A."/>
            <person name="Putnam N.H."/>
            <person name="Grigoriev I.V."/>
            <person name="Rokhsar D.S."/>
        </authorList>
    </citation>
    <scope>NUCLEOTIDE SEQUENCE</scope>
    <source>
        <strain evidence="5">I ESC-2004</strain>
    </source>
</reference>
<organism evidence="3">
    <name type="scientific">Capitella teleta</name>
    <name type="common">Polychaete worm</name>
    <dbReference type="NCBI Taxonomy" id="283909"/>
    <lineage>
        <taxon>Eukaryota</taxon>
        <taxon>Metazoa</taxon>
        <taxon>Spiralia</taxon>
        <taxon>Lophotrochozoa</taxon>
        <taxon>Annelida</taxon>
        <taxon>Polychaeta</taxon>
        <taxon>Sedentaria</taxon>
        <taxon>Scolecida</taxon>
        <taxon>Capitellidae</taxon>
        <taxon>Capitella</taxon>
    </lineage>
</organism>
<dbReference type="STRING" id="283909.R7UTD6"/>
<dbReference type="EMBL" id="KB300511">
    <property type="protein sequence ID" value="ELU06641.1"/>
    <property type="molecule type" value="Genomic_DNA"/>
</dbReference>
<accession>R7UTD6</accession>
<dbReference type="OrthoDB" id="330499at2759"/>
<dbReference type="OMA" id="RIXEERA"/>
<protein>
    <submittedName>
        <fullName evidence="3 4">Uncharacterized protein</fullName>
    </submittedName>
</protein>
<sequence length="376" mass="43447">MSDEEDQVIGSEEEGGDEGQVEEEEESGDEQSAPAKDSGPSEAQLAMEKRRQHQASLGANLDEVAQAVLETSRIERERLQEEIEEMKSRNEERKRIREEEEKALAEKRAEEDAQRKAAEEERGRKKQEEEMKRREMRAARLAAYEALSLPQGRNFVITKKDGGEEQEEELDEEELANKEKKSKEQQEQEKKAILSQRIKPVNMDELNSSDKLKEKARELHNQIVRLESEKYDLEKRFKAQQYDMMELAERARQMNKVGGKKPKRLWHGHGESQTPSVGAQVDKIQERYAGAPAKIEMYSRYERQKDKRTFSDRHVVFHGPTWKYPAKRIRACKIVKWDEDSGLPIYVEMEGADAAAAANAADEAEEREEEAEQVEE</sequence>
<dbReference type="GO" id="GO:0005523">
    <property type="term" value="F:tropomyosin binding"/>
    <property type="evidence" value="ECO:0007669"/>
    <property type="project" value="TreeGrafter"/>
</dbReference>
<feature type="compositionally biased region" description="Acidic residues" evidence="2">
    <location>
        <begin position="1"/>
        <end position="29"/>
    </location>
</feature>
<dbReference type="InterPro" id="IPR027707">
    <property type="entry name" value="TNNT"/>
</dbReference>
<dbReference type="SUPFAM" id="SSF90250">
    <property type="entry name" value="Troponin coil-coiled subunits"/>
    <property type="match status" value="1"/>
</dbReference>
<dbReference type="EMBL" id="AMQN01001197">
    <property type="status" value="NOT_ANNOTATED_CDS"/>
    <property type="molecule type" value="Genomic_DNA"/>
</dbReference>
<evidence type="ECO:0000313" key="3">
    <source>
        <dbReference type="EMBL" id="ELU06641.1"/>
    </source>
</evidence>
<gene>
    <name evidence="3" type="ORF">CAPTEDRAFT_220132</name>
</gene>
<dbReference type="GO" id="GO:0005861">
    <property type="term" value="C:troponin complex"/>
    <property type="evidence" value="ECO:0007669"/>
    <property type="project" value="InterPro"/>
</dbReference>
<reference evidence="4" key="3">
    <citation type="submission" date="2015-06" db="UniProtKB">
        <authorList>
            <consortium name="EnsemblMetazoa"/>
        </authorList>
    </citation>
    <scope>IDENTIFICATION</scope>
</reference>
<dbReference type="GO" id="GO:0006936">
    <property type="term" value="P:muscle contraction"/>
    <property type="evidence" value="ECO:0007669"/>
    <property type="project" value="TreeGrafter"/>
</dbReference>
<name>R7UTD6_CAPTE</name>
<evidence type="ECO:0000313" key="4">
    <source>
        <dbReference type="EnsemblMetazoa" id="CapteP220132"/>
    </source>
</evidence>
<dbReference type="InterPro" id="IPR001978">
    <property type="entry name" value="Troponin"/>
</dbReference>
<feature type="compositionally biased region" description="Acidic residues" evidence="2">
    <location>
        <begin position="362"/>
        <end position="376"/>
    </location>
</feature>
<keyword evidence="5" id="KW-1185">Reference proteome</keyword>
<comment type="similarity">
    <text evidence="1">Belongs to the troponin T family.</text>
</comment>
<feature type="region of interest" description="Disordered" evidence="2">
    <location>
        <begin position="77"/>
        <end position="136"/>
    </location>
</feature>
<reference evidence="3 5" key="2">
    <citation type="journal article" date="2013" name="Nature">
        <title>Insights into bilaterian evolution from three spiralian genomes.</title>
        <authorList>
            <person name="Simakov O."/>
            <person name="Marletaz F."/>
            <person name="Cho S.J."/>
            <person name="Edsinger-Gonzales E."/>
            <person name="Havlak P."/>
            <person name="Hellsten U."/>
            <person name="Kuo D.H."/>
            <person name="Larsson T."/>
            <person name="Lv J."/>
            <person name="Arendt D."/>
            <person name="Savage R."/>
            <person name="Osoegawa K."/>
            <person name="de Jong P."/>
            <person name="Grimwood J."/>
            <person name="Chapman J.A."/>
            <person name="Shapiro H."/>
            <person name="Aerts A."/>
            <person name="Otillar R.P."/>
            <person name="Terry A.Y."/>
            <person name="Boore J.L."/>
            <person name="Grigoriev I.V."/>
            <person name="Lindberg D.R."/>
            <person name="Seaver E.C."/>
            <person name="Weisblat D.A."/>
            <person name="Putnam N.H."/>
            <person name="Rokhsar D.S."/>
        </authorList>
    </citation>
    <scope>NUCLEOTIDE SEQUENCE</scope>
    <source>
        <strain evidence="3 5">I ESC-2004</strain>
    </source>
</reference>
<feature type="region of interest" description="Disordered" evidence="2">
    <location>
        <begin position="355"/>
        <end position="376"/>
    </location>
</feature>
<dbReference type="InterPro" id="IPR038077">
    <property type="entry name" value="Troponin_sf"/>
</dbReference>
<dbReference type="Proteomes" id="UP000014760">
    <property type="component" value="Unassembled WGS sequence"/>
</dbReference>
<feature type="compositionally biased region" description="Acidic residues" evidence="2">
    <location>
        <begin position="164"/>
        <end position="174"/>
    </location>
</feature>
<evidence type="ECO:0000313" key="5">
    <source>
        <dbReference type="Proteomes" id="UP000014760"/>
    </source>
</evidence>
<feature type="region of interest" description="Disordered" evidence="2">
    <location>
        <begin position="152"/>
        <end position="213"/>
    </location>
</feature>
<dbReference type="PANTHER" id="PTHR11521:SF1">
    <property type="entry name" value="TROPONIN T, SKELETAL MUSCLE"/>
    <property type="match status" value="1"/>
</dbReference>
<dbReference type="GO" id="GO:0045214">
    <property type="term" value="P:sarcomere organization"/>
    <property type="evidence" value="ECO:0007669"/>
    <property type="project" value="TreeGrafter"/>
</dbReference>
<evidence type="ECO:0000256" key="2">
    <source>
        <dbReference type="SAM" id="MobiDB-lite"/>
    </source>
</evidence>
<feature type="region of interest" description="Disordered" evidence="2">
    <location>
        <begin position="1"/>
        <end position="59"/>
    </location>
</feature>
<dbReference type="EnsemblMetazoa" id="CapteT220132">
    <property type="protein sequence ID" value="CapteP220132"/>
    <property type="gene ID" value="CapteG220132"/>
</dbReference>
<dbReference type="Gene3D" id="1.20.5.350">
    <property type="match status" value="1"/>
</dbReference>
<dbReference type="GO" id="GO:0006937">
    <property type="term" value="P:regulation of muscle contraction"/>
    <property type="evidence" value="ECO:0007669"/>
    <property type="project" value="InterPro"/>
</dbReference>
<evidence type="ECO:0000256" key="1">
    <source>
        <dbReference type="ARBA" id="ARBA00008330"/>
    </source>
</evidence>
<feature type="region of interest" description="Disordered" evidence="2">
    <location>
        <begin position="258"/>
        <end position="281"/>
    </location>
</feature>
<proteinExistence type="inferred from homology"/>
<dbReference type="HOGENOM" id="CLU_062506_0_0_1"/>
<feature type="compositionally biased region" description="Basic and acidic residues" evidence="2">
    <location>
        <begin position="175"/>
        <end position="192"/>
    </location>
</feature>
<dbReference type="AlphaFoldDB" id="R7UTD6"/>
<dbReference type="PANTHER" id="PTHR11521">
    <property type="entry name" value="TROPONIN T"/>
    <property type="match status" value="1"/>
</dbReference>